<name>A0A3N4KVD3_9PEZI</name>
<reference evidence="4 5" key="1">
    <citation type="journal article" date="2018" name="Nat. Ecol. Evol.">
        <title>Pezizomycetes genomes reveal the molecular basis of ectomycorrhizal truffle lifestyle.</title>
        <authorList>
            <person name="Murat C."/>
            <person name="Payen T."/>
            <person name="Noel B."/>
            <person name="Kuo A."/>
            <person name="Morin E."/>
            <person name="Chen J."/>
            <person name="Kohler A."/>
            <person name="Krizsan K."/>
            <person name="Balestrini R."/>
            <person name="Da Silva C."/>
            <person name="Montanini B."/>
            <person name="Hainaut M."/>
            <person name="Levati E."/>
            <person name="Barry K.W."/>
            <person name="Belfiori B."/>
            <person name="Cichocki N."/>
            <person name="Clum A."/>
            <person name="Dockter R.B."/>
            <person name="Fauchery L."/>
            <person name="Guy J."/>
            <person name="Iotti M."/>
            <person name="Le Tacon F."/>
            <person name="Lindquist E.A."/>
            <person name="Lipzen A."/>
            <person name="Malagnac F."/>
            <person name="Mello A."/>
            <person name="Molinier V."/>
            <person name="Miyauchi S."/>
            <person name="Poulain J."/>
            <person name="Riccioni C."/>
            <person name="Rubini A."/>
            <person name="Sitrit Y."/>
            <person name="Splivallo R."/>
            <person name="Traeger S."/>
            <person name="Wang M."/>
            <person name="Zifcakova L."/>
            <person name="Wipf D."/>
            <person name="Zambonelli A."/>
            <person name="Paolocci F."/>
            <person name="Nowrousian M."/>
            <person name="Ottonello S."/>
            <person name="Baldrian P."/>
            <person name="Spatafora J.W."/>
            <person name="Henrissat B."/>
            <person name="Nagy L.G."/>
            <person name="Aury J.M."/>
            <person name="Wincker P."/>
            <person name="Grigoriev I.V."/>
            <person name="Bonfante P."/>
            <person name="Martin F.M."/>
        </authorList>
    </citation>
    <scope>NUCLEOTIDE SEQUENCE [LARGE SCALE GENOMIC DNA]</scope>
    <source>
        <strain evidence="4 5">CCBAS932</strain>
    </source>
</reference>
<dbReference type="AlphaFoldDB" id="A0A3N4KVD3"/>
<evidence type="ECO:0000256" key="2">
    <source>
        <dbReference type="SAM" id="MobiDB-lite"/>
    </source>
</evidence>
<feature type="domain" description="CCZ1/INTU/HSP4 first Longin" evidence="3">
    <location>
        <begin position="42"/>
        <end position="169"/>
    </location>
</feature>
<feature type="compositionally biased region" description="Polar residues" evidence="2">
    <location>
        <begin position="558"/>
        <end position="567"/>
    </location>
</feature>
<feature type="compositionally biased region" description="Polar residues" evidence="2">
    <location>
        <begin position="457"/>
        <end position="471"/>
    </location>
</feature>
<dbReference type="PANTHER" id="PTHR13056">
    <property type="entry name" value="VACUOLAR FUSION PROTEIN CCZ1 HOMOLOG-RELATED"/>
    <property type="match status" value="1"/>
</dbReference>
<evidence type="ECO:0000313" key="5">
    <source>
        <dbReference type="Proteomes" id="UP000277580"/>
    </source>
</evidence>
<dbReference type="InterPro" id="IPR043987">
    <property type="entry name" value="CCZ1/INTU/HSP4_longin_1"/>
</dbReference>
<dbReference type="EMBL" id="ML119117">
    <property type="protein sequence ID" value="RPB14497.1"/>
    <property type="molecule type" value="Genomic_DNA"/>
</dbReference>
<feature type="region of interest" description="Disordered" evidence="2">
    <location>
        <begin position="683"/>
        <end position="703"/>
    </location>
</feature>
<proteinExistence type="inferred from homology"/>
<dbReference type="STRING" id="1392247.A0A3N4KVD3"/>
<dbReference type="Pfam" id="PF19031">
    <property type="entry name" value="Intu_longin_1"/>
    <property type="match status" value="1"/>
</dbReference>
<dbReference type="InParanoid" id="A0A3N4KVD3"/>
<feature type="compositionally biased region" description="Polar residues" evidence="2">
    <location>
        <begin position="365"/>
        <end position="376"/>
    </location>
</feature>
<organism evidence="4 5">
    <name type="scientific">Morchella conica CCBAS932</name>
    <dbReference type="NCBI Taxonomy" id="1392247"/>
    <lineage>
        <taxon>Eukaryota</taxon>
        <taxon>Fungi</taxon>
        <taxon>Dikarya</taxon>
        <taxon>Ascomycota</taxon>
        <taxon>Pezizomycotina</taxon>
        <taxon>Pezizomycetes</taxon>
        <taxon>Pezizales</taxon>
        <taxon>Morchellaceae</taxon>
        <taxon>Morchella</taxon>
    </lineage>
</organism>
<dbReference type="GO" id="GO:0016192">
    <property type="term" value="P:vesicle-mediated transport"/>
    <property type="evidence" value="ECO:0007669"/>
    <property type="project" value="InterPro"/>
</dbReference>
<evidence type="ECO:0000259" key="3">
    <source>
        <dbReference type="Pfam" id="PF19031"/>
    </source>
</evidence>
<dbReference type="PANTHER" id="PTHR13056:SF0">
    <property type="entry name" value="VACUOLAR FUSION PROTEIN CCZ1 HOMOLOG-RELATED"/>
    <property type="match status" value="1"/>
</dbReference>
<dbReference type="Proteomes" id="UP000277580">
    <property type="component" value="Unassembled WGS sequence"/>
</dbReference>
<evidence type="ECO:0000313" key="4">
    <source>
        <dbReference type="EMBL" id="RPB14497.1"/>
    </source>
</evidence>
<feature type="region of interest" description="Disordered" evidence="2">
    <location>
        <begin position="558"/>
        <end position="619"/>
    </location>
</feature>
<keyword evidence="5" id="KW-1185">Reference proteome</keyword>
<feature type="compositionally biased region" description="Basic residues" evidence="2">
    <location>
        <begin position="352"/>
        <end position="361"/>
    </location>
</feature>
<feature type="compositionally biased region" description="Low complexity" evidence="2">
    <location>
        <begin position="472"/>
        <end position="498"/>
    </location>
</feature>
<comment type="similarity">
    <text evidence="1">Belongs to the CCZ1 family.</text>
</comment>
<dbReference type="InterPro" id="IPR013176">
    <property type="entry name" value="Ccz1"/>
</dbReference>
<dbReference type="GO" id="GO:0035658">
    <property type="term" value="C:Mon1-Ccz1 complex"/>
    <property type="evidence" value="ECO:0007669"/>
    <property type="project" value="InterPro"/>
</dbReference>
<feature type="region of interest" description="Disordered" evidence="2">
    <location>
        <begin position="347"/>
        <end position="434"/>
    </location>
</feature>
<sequence length="830" mass="89544">MSSSSSAAAQASASNAAAANVPPHLPPPSSLVTTVTPAALSSLAIYNPSLGPTEKSVHDQIVFYTSRKGSVSSDTKLREIGLAQGIVEFARGFSKTENLSSIETQKSRIVTLEIEEPGWWILAQIDLTYIHNPSTYPPTVEYSSREVAPPLVLLAQIRQAYNQFRFHYGSFAQNHAKLGRTAFCRRLEKYWLRWAWGRWEVMLHGSPGTVAFGDGGIKMVGGRPGREIAEEERKFLRTWAEKEKTKGMVDMVVFRFGDFIEEEKDKDKNKSAQSGYWFWGNTTKAVAAAMSTTSTLPKGNSSKGPGIIMPQDGCIFPGTGSLEACSVRDIATYISELYQYGDDISRRSASGKQKKNRKRPKGLFNKTSGSGYSADNSSVESSPRRSLSTVRDEARSTPPPPAAGSNLKPSADEASDESRGRMGQTATAEESRKSKITLNSNAKIFNLLTFGWSGGSTKSAAANDSNTGTTNTPTVASGVTPTSTTTAADATITSSSEPEPTPPPMTNVDPMEHVERAPPRAVGGNDGNSSKSKRARFIIGFLGDLYAEDLDDDLQDAQSTGRITSRTVWAERKKPPPSPPPSPPSPEQDNASRSTEVAVADASGKGKRKDNSSQGQTTQQASINLEEFRIVVYTNHPFIFAFIFESTSAQLTSPAFYRTLHHQLAPLHGPLLKSSNLSPTAAADLAKSASSSSKLHHSAPPAKPPYDLLYNPTTLMIHSTVPPIPEPGPESSQQQSGWSRAEAFHVHTLILGILCETMRDRAEQERSARSTRGWWINWMRLDGGEEGIVVRRAGEKKSDLTGGGAGGGAGAGAGGGDIRRYFEGLVRGVR</sequence>
<feature type="region of interest" description="Disordered" evidence="2">
    <location>
        <begin position="457"/>
        <end position="511"/>
    </location>
</feature>
<protein>
    <recommendedName>
        <fullName evidence="3">CCZ1/INTU/HSP4 first Longin domain-containing protein</fullName>
    </recommendedName>
</protein>
<dbReference type="OrthoDB" id="240546at2759"/>
<accession>A0A3N4KVD3</accession>
<feature type="compositionally biased region" description="Pro residues" evidence="2">
    <location>
        <begin position="576"/>
        <end position="586"/>
    </location>
</feature>
<feature type="compositionally biased region" description="Low complexity" evidence="2">
    <location>
        <begin position="683"/>
        <end position="693"/>
    </location>
</feature>
<feature type="compositionally biased region" description="Low complexity" evidence="2">
    <location>
        <begin position="377"/>
        <end position="388"/>
    </location>
</feature>
<evidence type="ECO:0000256" key="1">
    <source>
        <dbReference type="ARBA" id="ARBA00005352"/>
    </source>
</evidence>
<gene>
    <name evidence="4" type="ORF">P167DRAFT_552422</name>
</gene>